<dbReference type="RefSeq" id="WP_119100506.1">
    <property type="nucleotide sequence ID" value="NZ_QXMJ01000107.1"/>
</dbReference>
<protein>
    <submittedName>
        <fullName evidence="3">Uncharacterized protein</fullName>
    </submittedName>
</protein>
<dbReference type="OrthoDB" id="218695at2"/>
<evidence type="ECO:0000313" key="4">
    <source>
        <dbReference type="Proteomes" id="UP000317378"/>
    </source>
</evidence>
<sequence>MTDKSERARHGRRLLVATAVTRYANQPQWDRPDLVEANRQIVDLFTGIGYTHLAEIGLDPTAAELTNSLRDICRRQVRPEDYLVVYLAGHGEILDDGGHVLLTSDTDPDDIDDALPTMTLATKMLRGTGVQRLLLLLDTCYSGQGGNEFTAAALAGMRRNWTLTDRSGLVVVTSSQPLEQADTGAFPRLFSAAVHSDMTAGRKPAILDLGAVVEVMNSHHARPPHQRIGWGTVGLTGAVPGFLPNPRHRASTVDTDLHFQQAVEWQTQIERRNNEFHRHFLVRAMGGHGEEPAWWFSGRHAALADITSWLGGPGSGPPAVVVTAGPGSGKTAVLGLVAALTRTDYRRTVPLETLALPAAATPAQGSVDIAIYAGGLTHDQVLAGLAAAARVEADTVSRLIAAMAAQRPAPARPFTAIIDALDEAVDPHQLITQVLLPIITAGRGIRLLLGTRPHLLPSLMPDTSGEPSDSIRTIQLDEPPHADRAALVEYTIRSLLEARPGSPYLRTSPERLRAVAGAVADASYPSFLVARITTATLAAADHVADANDGDWRAELPRVPGDAMRQDLDVRLGHQAQRARELLRPLAYAEGQGLPWENIWASLAGRISGRRFTDADLFWLREHTGSYVVEAVEDGRSTYRLYHQALAEHLRTDTESRIAVAAVHQAFVEVLTRIPSSSRATSDWTRAHPYAIRHLATHAAISGAIDALVMDGDYLVHADPETLLPALEHVRTEAGRLVRTTYYASASQHRYAAPAARRQLLAIDAARSKAPVSLRKALNNDLVWSPRWATGRLVNPALRTALTGHDQSVNAVACAKVDGVPFAVTGAGNGTDPSSGELIVWDLRDGRRHATLAHLIEPVNAVACGEVDGTPVAVAGTGTQDGPGEVLIWDLRTGRLRATLSGHAQRVTAIAIGRIDGAPVVVTGASNARIPGQAFSGQIGVWDLRTGRRLDTFSVPWFVSAVACAQVDGDPIALIGGMPLLLAWNLRTGRERARFHSHPQGIRTIACAEVDGVPVAVVGGMGASGGNRGDVFVWDLRTGRRRADLIGHGSPVNGVACINVEGVPLAVTGDVGDGSAGQVWIWDLHTGEPRASLTGHTSPVDAVACAQVDGVPVAITGSRWPANEALVWDLRTRHRHTTTKNRHRPISAVACATLDGNPIAVTGAGDASTGGEVLVWDLYSGEQRNFPTGPISFIRSVACIECDTGPVVVVNSGFFPFPGLANTSKIPVFDLRTGRKRVELIGGHTNDILAVGCAMVDGDPIAVTCGWWAGELFVWNLRTGQLRGALTGHSGSVNAVAFAQVNGVPVAVTGGGHGKPTGQVFVWDIRTCLQRAALDGHRYPVNAVACTVVNGIPMAITGGGDRGGGEMRVWDLRTGHLLAAATHSQAINTLACTDVDGIPYAVVGTGGRGDRQGGQIHLWNLLSGTNEANLVMPYRVMAIACAERPNNVLVVSALHELIALEVSGKPNLIP</sequence>
<dbReference type="EMBL" id="VCHX02000107">
    <property type="protein sequence ID" value="TPQ21876.1"/>
    <property type="molecule type" value="Genomic_DNA"/>
</dbReference>
<dbReference type="SUPFAM" id="SSF52129">
    <property type="entry name" value="Caspase-like"/>
    <property type="match status" value="1"/>
</dbReference>
<accession>A0A505DM64</accession>
<comment type="caution">
    <text evidence="3">The sequence shown here is derived from an EMBL/GenBank/DDBJ whole genome shotgun (WGS) entry which is preliminary data.</text>
</comment>
<dbReference type="Gene3D" id="2.130.10.10">
    <property type="entry name" value="YVTN repeat-like/Quinoprotein amine dehydrogenase"/>
    <property type="match status" value="3"/>
</dbReference>
<name>A0A505DM64_9ACTN</name>
<dbReference type="InterPro" id="IPR036322">
    <property type="entry name" value="WD40_repeat_dom_sf"/>
</dbReference>
<dbReference type="InterPro" id="IPR029030">
    <property type="entry name" value="Caspase-like_dom_sf"/>
</dbReference>
<dbReference type="SUPFAM" id="SSF50998">
    <property type="entry name" value="Quinoprotein alcohol dehydrogenase-like"/>
    <property type="match status" value="1"/>
</dbReference>
<dbReference type="PANTHER" id="PTHR22847">
    <property type="entry name" value="WD40 REPEAT PROTEIN"/>
    <property type="match status" value="1"/>
</dbReference>
<dbReference type="Gene3D" id="3.40.50.1460">
    <property type="match status" value="1"/>
</dbReference>
<dbReference type="PANTHER" id="PTHR22847:SF637">
    <property type="entry name" value="WD REPEAT DOMAIN 5B"/>
    <property type="match status" value="1"/>
</dbReference>
<dbReference type="SUPFAM" id="SSF50978">
    <property type="entry name" value="WD40 repeat-like"/>
    <property type="match status" value="1"/>
</dbReference>
<evidence type="ECO:0000256" key="1">
    <source>
        <dbReference type="ARBA" id="ARBA00022574"/>
    </source>
</evidence>
<evidence type="ECO:0000256" key="2">
    <source>
        <dbReference type="ARBA" id="ARBA00022737"/>
    </source>
</evidence>
<dbReference type="Proteomes" id="UP000317378">
    <property type="component" value="Unassembled WGS sequence"/>
</dbReference>
<gene>
    <name evidence="3" type="ORF">FGD71_012615</name>
</gene>
<reference evidence="3 4" key="1">
    <citation type="submission" date="2019-06" db="EMBL/GenBank/DDBJ databases">
        <title>Streptomyces sporangiiformans sp. nov., a novel actinomycete isolated from soil in Mount Song.</title>
        <authorList>
            <person name="Han L."/>
        </authorList>
    </citation>
    <scope>NUCLEOTIDE SEQUENCE [LARGE SCALE GENOMIC DNA]</scope>
    <source>
        <strain evidence="3 4">NEAU-SSA 1</strain>
    </source>
</reference>
<keyword evidence="4" id="KW-1185">Reference proteome</keyword>
<dbReference type="InterPro" id="IPR011047">
    <property type="entry name" value="Quinoprotein_ADH-like_sf"/>
</dbReference>
<dbReference type="InterPro" id="IPR001680">
    <property type="entry name" value="WD40_rpt"/>
</dbReference>
<dbReference type="InterPro" id="IPR015943">
    <property type="entry name" value="WD40/YVTN_repeat-like_dom_sf"/>
</dbReference>
<keyword evidence="2" id="KW-0677">Repeat</keyword>
<proteinExistence type="predicted"/>
<organism evidence="3 4">
    <name type="scientific">Streptomyces sporangiiformans</name>
    <dbReference type="NCBI Taxonomy" id="2315329"/>
    <lineage>
        <taxon>Bacteria</taxon>
        <taxon>Bacillati</taxon>
        <taxon>Actinomycetota</taxon>
        <taxon>Actinomycetes</taxon>
        <taxon>Kitasatosporales</taxon>
        <taxon>Streptomycetaceae</taxon>
        <taxon>Streptomyces</taxon>
    </lineage>
</organism>
<dbReference type="SMART" id="SM00320">
    <property type="entry name" value="WD40"/>
    <property type="match status" value="9"/>
</dbReference>
<evidence type="ECO:0000313" key="3">
    <source>
        <dbReference type="EMBL" id="TPQ21876.1"/>
    </source>
</evidence>
<keyword evidence="1" id="KW-0853">WD repeat</keyword>